<dbReference type="EMBL" id="RYZI01000171">
    <property type="protein sequence ID" value="RWA09043.1"/>
    <property type="molecule type" value="Genomic_DNA"/>
</dbReference>
<reference evidence="3 4" key="1">
    <citation type="submission" date="2018-12" db="EMBL/GenBank/DDBJ databases">
        <title>Draft genome sequence of Xylaria grammica IHI A82.</title>
        <authorList>
            <person name="Buettner E."/>
            <person name="Kellner H."/>
        </authorList>
    </citation>
    <scope>NUCLEOTIDE SEQUENCE [LARGE SCALE GENOMIC DNA]</scope>
    <source>
        <strain evidence="3 4">IHI A82</strain>
    </source>
</reference>
<comment type="caution">
    <text evidence="3">The sequence shown here is derived from an EMBL/GenBank/DDBJ whole genome shotgun (WGS) entry which is preliminary data.</text>
</comment>
<dbReference type="Proteomes" id="UP000286045">
    <property type="component" value="Unassembled WGS sequence"/>
</dbReference>
<sequence length="177" mass="18567">MHAPTALFSLVAVASASKPLRYTVPSSFKAAASNCTLPAEFEVTDFTTLTNKNGTLSTVCFQFSDPDTKIQTTCQRNSTSAASGPSKNIYGCDNANIAFIYQTTGVAGLTLTERACPGGSNPQFEASGLVTPGLDCADTPTGTICHAEQKSLQGDFDSFQPIPSTAPTRGVGRAWRD</sequence>
<keyword evidence="2" id="KW-0732">Signal</keyword>
<dbReference type="AlphaFoldDB" id="A0A439D3R8"/>
<evidence type="ECO:0000256" key="2">
    <source>
        <dbReference type="SAM" id="SignalP"/>
    </source>
</evidence>
<protein>
    <recommendedName>
        <fullName evidence="5">AA1-like domain-containing protein</fullName>
    </recommendedName>
</protein>
<evidence type="ECO:0000313" key="3">
    <source>
        <dbReference type="EMBL" id="RWA09043.1"/>
    </source>
</evidence>
<accession>A0A439D3R8</accession>
<organism evidence="3 4">
    <name type="scientific">Xylaria grammica</name>
    <dbReference type="NCBI Taxonomy" id="363999"/>
    <lineage>
        <taxon>Eukaryota</taxon>
        <taxon>Fungi</taxon>
        <taxon>Dikarya</taxon>
        <taxon>Ascomycota</taxon>
        <taxon>Pezizomycotina</taxon>
        <taxon>Sordariomycetes</taxon>
        <taxon>Xylariomycetidae</taxon>
        <taxon>Xylariales</taxon>
        <taxon>Xylariaceae</taxon>
        <taxon>Xylaria</taxon>
    </lineage>
</organism>
<feature type="chain" id="PRO_5019388363" description="AA1-like domain-containing protein" evidence="2">
    <location>
        <begin position="17"/>
        <end position="177"/>
    </location>
</feature>
<keyword evidence="4" id="KW-1185">Reference proteome</keyword>
<evidence type="ECO:0008006" key="5">
    <source>
        <dbReference type="Google" id="ProtNLM"/>
    </source>
</evidence>
<dbReference type="STRING" id="363999.A0A439D3R8"/>
<feature type="region of interest" description="Disordered" evidence="1">
    <location>
        <begin position="156"/>
        <end position="177"/>
    </location>
</feature>
<feature type="signal peptide" evidence="2">
    <location>
        <begin position="1"/>
        <end position="16"/>
    </location>
</feature>
<evidence type="ECO:0000313" key="4">
    <source>
        <dbReference type="Proteomes" id="UP000286045"/>
    </source>
</evidence>
<evidence type="ECO:0000256" key="1">
    <source>
        <dbReference type="SAM" id="MobiDB-lite"/>
    </source>
</evidence>
<gene>
    <name evidence="3" type="ORF">EKO27_g6061</name>
</gene>
<name>A0A439D3R8_9PEZI</name>
<proteinExistence type="predicted"/>